<name>A0ABY3QI58_9BRAD</name>
<dbReference type="Gene3D" id="3.60.21.10">
    <property type="match status" value="1"/>
</dbReference>
<dbReference type="EMBL" id="CP088100">
    <property type="protein sequence ID" value="UFW85508.1"/>
    <property type="molecule type" value="Genomic_DNA"/>
</dbReference>
<evidence type="ECO:0000313" key="3">
    <source>
        <dbReference type="EMBL" id="UFW85508.1"/>
    </source>
</evidence>
<comment type="similarity">
    <text evidence="1">Belongs to the metallophosphoesterase superfamily. YfcE family.</text>
</comment>
<dbReference type="SUPFAM" id="SSF56300">
    <property type="entry name" value="Metallo-dependent phosphatases"/>
    <property type="match status" value="1"/>
</dbReference>
<dbReference type="PANTHER" id="PTHR42850">
    <property type="entry name" value="METALLOPHOSPHOESTERASE"/>
    <property type="match status" value="1"/>
</dbReference>
<evidence type="ECO:0000313" key="4">
    <source>
        <dbReference type="Proteomes" id="UP001430990"/>
    </source>
</evidence>
<evidence type="ECO:0000256" key="1">
    <source>
        <dbReference type="ARBA" id="ARBA00008950"/>
    </source>
</evidence>
<organism evidence="3 4">
    <name type="scientific">Bradyrhizobium barranii</name>
    <dbReference type="NCBI Taxonomy" id="2992140"/>
    <lineage>
        <taxon>Bacteria</taxon>
        <taxon>Pseudomonadati</taxon>
        <taxon>Pseudomonadota</taxon>
        <taxon>Alphaproteobacteria</taxon>
        <taxon>Hyphomicrobiales</taxon>
        <taxon>Nitrobacteraceae</taxon>
        <taxon>Bradyrhizobium</taxon>
    </lineage>
</organism>
<accession>A0ABY3QI58</accession>
<dbReference type="InterPro" id="IPR029052">
    <property type="entry name" value="Metallo-depent_PP-like"/>
</dbReference>
<dbReference type="InterPro" id="IPR024654">
    <property type="entry name" value="Calcineurin-like_PHP_lpxH"/>
</dbReference>
<dbReference type="RefSeq" id="WP_231143328.1">
    <property type="nucleotide sequence ID" value="NZ_CP088100.1"/>
</dbReference>
<dbReference type="PIRSF" id="PIRSF000883">
    <property type="entry name" value="Pesterase_MJ0912"/>
    <property type="match status" value="1"/>
</dbReference>
<keyword evidence="4" id="KW-1185">Reference proteome</keyword>
<gene>
    <name evidence="3" type="ORF">BjapCC829_37230</name>
</gene>
<dbReference type="InterPro" id="IPR050126">
    <property type="entry name" value="Ap4A_hydrolase"/>
</dbReference>
<proteinExistence type="inferred from homology"/>
<feature type="domain" description="Calcineurin-like phosphoesterase" evidence="2">
    <location>
        <begin position="1"/>
        <end position="178"/>
    </location>
</feature>
<dbReference type="PANTHER" id="PTHR42850:SF2">
    <property type="entry name" value="BLL5683 PROTEIN"/>
    <property type="match status" value="1"/>
</dbReference>
<evidence type="ECO:0000259" key="2">
    <source>
        <dbReference type="Pfam" id="PF12850"/>
    </source>
</evidence>
<reference evidence="3" key="1">
    <citation type="submission" date="2021-11" db="EMBL/GenBank/DDBJ databases">
        <title>Australian commercial rhizobial inoculants.</title>
        <authorList>
            <person name="Kohlmeier M.G."/>
            <person name="O'Hara G.W."/>
            <person name="Colombi E."/>
            <person name="Ramsay J.P."/>
            <person name="Terpolilli J."/>
        </authorList>
    </citation>
    <scope>NUCLEOTIDE SEQUENCE</scope>
    <source>
        <strain evidence="3">CC829</strain>
    </source>
</reference>
<sequence length="256" mass="27580">MRFAAIADVHGNRPALEVVLADIAMLGLDEVVNLGDHVSGPLEAARTADLLMARGFPSIRGDQDRILVELWQAGGSGRSDFRQLTRKHFDWMASMPSTLTYNGRVFLCHGSPRDDAAFWLDHIADDGCLRPSGIDAIEAEAEGIDAEIILCAHTHIPRVVRLRDGRLVVNPGSVGLPGYDGKAPVPYVVEVGTPHACYAILEHAGAGWSATIRYVPYDTTAMAALARSKGMLSWANAIATGWVEREGREADASVTP</sequence>
<dbReference type="Proteomes" id="UP001430990">
    <property type="component" value="Chromosome"/>
</dbReference>
<dbReference type="Pfam" id="PF12850">
    <property type="entry name" value="Metallophos_2"/>
    <property type="match status" value="1"/>
</dbReference>
<protein>
    <submittedName>
        <fullName evidence="3">Metallophosphatase family protein</fullName>
    </submittedName>
</protein>
<dbReference type="InterPro" id="IPR011152">
    <property type="entry name" value="Pesterase_MJ0912"/>
</dbReference>